<dbReference type="STRING" id="89059.LAC1533_1333"/>
<evidence type="ECO:0000313" key="5">
    <source>
        <dbReference type="Proteomes" id="UP000190935"/>
    </source>
</evidence>
<evidence type="ECO:0000313" key="3">
    <source>
        <dbReference type="EMBL" id="SFV40753.1"/>
    </source>
</evidence>
<evidence type="ECO:0000313" key="1">
    <source>
        <dbReference type="EMBL" id="HJE96517.1"/>
    </source>
</evidence>
<evidence type="ECO:0008006" key="6">
    <source>
        <dbReference type="Google" id="ProtNLM"/>
    </source>
</evidence>
<reference evidence="2 4" key="1">
    <citation type="journal article" date="2015" name="Genome Announc.">
        <title>Expanding the biotechnology potential of lactobacilli through comparative genomics of 213 strains and associated genera.</title>
        <authorList>
            <person name="Sun Z."/>
            <person name="Harris H.M."/>
            <person name="McCann A."/>
            <person name="Guo C."/>
            <person name="Argimon S."/>
            <person name="Zhang W."/>
            <person name="Yang X."/>
            <person name="Jeffery I.B."/>
            <person name="Cooney J.C."/>
            <person name="Kagawa T.F."/>
            <person name="Liu W."/>
            <person name="Song Y."/>
            <person name="Salvetti E."/>
            <person name="Wrobel A."/>
            <person name="Rasinkangas P."/>
            <person name="Parkhill J."/>
            <person name="Rea M.C."/>
            <person name="O'Sullivan O."/>
            <person name="Ritari J."/>
            <person name="Douillard F.P."/>
            <person name="Paul Ross R."/>
            <person name="Yang R."/>
            <person name="Briner A.E."/>
            <person name="Felis G.E."/>
            <person name="de Vos W.M."/>
            <person name="Barrangou R."/>
            <person name="Klaenhammer T.R."/>
            <person name="Caufield P.W."/>
            <person name="Cui Y."/>
            <person name="Zhang H."/>
            <person name="O'Toole P.W."/>
        </authorList>
    </citation>
    <scope>NUCLEOTIDE SEQUENCE [LARGE SCALE GENOMIC DNA]</scope>
    <source>
        <strain evidence="2 4">DSM 15353</strain>
    </source>
</reference>
<reference evidence="3" key="2">
    <citation type="submission" date="2016-11" db="EMBL/GenBank/DDBJ databases">
        <authorList>
            <person name="Jaros S."/>
            <person name="Januszkiewicz K."/>
            <person name="Wedrychowicz H."/>
        </authorList>
    </citation>
    <scope>NUCLEOTIDE SEQUENCE [LARGE SCALE GENOMIC DNA]</scope>
    <source>
        <strain evidence="3">ACA-DC 1533</strain>
    </source>
</reference>
<sequence length="304" mass="35040">MKDDRKKLQIQAETALHEKNYQLAVDLFSKLYLTKKSARGNFFLVQALAGLKDYSVALEFAQEYINSYLAEDERLVFYIHVAVFAGKSLKVYQLLESLKPYLTASESQLFYSTLSFEFELFEQQGIVDIAQLKKQLHYLGALEPLKQRTVAKKAAALSYQDFVVVVKDVLVDKNVHPIVRTSFLNDLRLLNVREEFDFQSFLNGKMRLIPQQLKGLEQTEAFQSYAALILGDTSRPTNLSQQILDEITLKLMILYPNFLEVEQKQDLWYHVLLNEQQFLKATESYAQIATKLEKSIAEWGPSSK</sequence>
<dbReference type="EMBL" id="DYXG01000025">
    <property type="protein sequence ID" value="HJE96517.1"/>
    <property type="molecule type" value="Genomic_DNA"/>
</dbReference>
<reference evidence="5" key="3">
    <citation type="submission" date="2016-11" db="EMBL/GenBank/DDBJ databases">
        <authorList>
            <person name="Papadimitriou K."/>
        </authorList>
    </citation>
    <scope>NUCLEOTIDE SEQUENCE [LARGE SCALE GENOMIC DNA]</scope>
    <source>
        <strain evidence="5">ACA-DC 1533</strain>
    </source>
</reference>
<dbReference type="EMBL" id="LT630287">
    <property type="protein sequence ID" value="SFV40753.1"/>
    <property type="molecule type" value="Genomic_DNA"/>
</dbReference>
<accession>A0A0R2KCB5</accession>
<evidence type="ECO:0000313" key="2">
    <source>
        <dbReference type="EMBL" id="KRN87087.1"/>
    </source>
</evidence>
<dbReference type="PATRIC" id="fig|89059.3.peg.2185"/>
<dbReference type="AlphaFoldDB" id="A0A0R2KCB5"/>
<gene>
    <name evidence="2" type="ORF">IV43_GL002068</name>
    <name evidence="1" type="ORF">K8V00_02760</name>
    <name evidence="3" type="ORF">LAC1533_1333</name>
</gene>
<protein>
    <recommendedName>
        <fullName evidence="6">TPR repeat-containing protein</fullName>
    </recommendedName>
</protein>
<dbReference type="EMBL" id="JQBK01000008">
    <property type="protein sequence ID" value="KRN87087.1"/>
    <property type="molecule type" value="Genomic_DNA"/>
</dbReference>
<dbReference type="Proteomes" id="UP000051491">
    <property type="component" value="Unassembled WGS sequence"/>
</dbReference>
<dbReference type="OrthoDB" id="2282388at2"/>
<dbReference type="Proteomes" id="UP000707535">
    <property type="component" value="Unassembled WGS sequence"/>
</dbReference>
<evidence type="ECO:0000313" key="4">
    <source>
        <dbReference type="Proteomes" id="UP000051491"/>
    </source>
</evidence>
<name>A0A0R2KCB5_9LACO</name>
<reference evidence="1" key="4">
    <citation type="journal article" date="2021" name="PeerJ">
        <title>Extensive microbial diversity within the chicken gut microbiome revealed by metagenomics and culture.</title>
        <authorList>
            <person name="Gilroy R."/>
            <person name="Ravi A."/>
            <person name="Getino M."/>
            <person name="Pursley I."/>
            <person name="Horton D.L."/>
            <person name="Alikhan N.F."/>
            <person name="Baker D."/>
            <person name="Gharbi K."/>
            <person name="Hall N."/>
            <person name="Watson M."/>
            <person name="Adriaenssens E.M."/>
            <person name="Foster-Nyarko E."/>
            <person name="Jarju S."/>
            <person name="Secka A."/>
            <person name="Antonio M."/>
            <person name="Oren A."/>
            <person name="Chaudhuri R.R."/>
            <person name="La Ragione R."/>
            <person name="Hildebrand F."/>
            <person name="Pallen M.J."/>
        </authorList>
    </citation>
    <scope>NUCLEOTIDE SEQUENCE</scope>
    <source>
        <strain evidence="1">CHK174-6876</strain>
    </source>
</reference>
<dbReference type="GeneID" id="95349429"/>
<dbReference type="Proteomes" id="UP000190935">
    <property type="component" value="Chromosome I"/>
</dbReference>
<reference evidence="1" key="5">
    <citation type="submission" date="2021-09" db="EMBL/GenBank/DDBJ databases">
        <authorList>
            <person name="Gilroy R."/>
        </authorList>
    </citation>
    <scope>NUCLEOTIDE SEQUENCE</scope>
    <source>
        <strain evidence="1">CHK174-6876</strain>
    </source>
</reference>
<proteinExistence type="predicted"/>
<dbReference type="RefSeq" id="WP_056988032.1">
    <property type="nucleotide sequence ID" value="NZ_CP173417.1"/>
</dbReference>
<dbReference type="KEGG" id="laca:LAC1533_1333"/>
<organism evidence="2 4">
    <name type="scientific">Ligilactobacillus acidipiscis</name>
    <dbReference type="NCBI Taxonomy" id="89059"/>
    <lineage>
        <taxon>Bacteria</taxon>
        <taxon>Bacillati</taxon>
        <taxon>Bacillota</taxon>
        <taxon>Bacilli</taxon>
        <taxon>Lactobacillales</taxon>
        <taxon>Lactobacillaceae</taxon>
        <taxon>Ligilactobacillus</taxon>
    </lineage>
</organism>